<reference evidence="1" key="1">
    <citation type="submission" date="2020-02" db="EMBL/GenBank/DDBJ databases">
        <authorList>
            <person name="Meier V. D."/>
        </authorList>
    </citation>
    <scope>NUCLEOTIDE SEQUENCE</scope>
    <source>
        <strain evidence="1">AVDCRST_MAG54</strain>
    </source>
</reference>
<gene>
    <name evidence="1" type="ORF">AVDCRST_MAG54-3542</name>
</gene>
<name>A0A6J4JKD9_9PSEU</name>
<accession>A0A6J4JKD9</accession>
<dbReference type="AlphaFoldDB" id="A0A6J4JKD9"/>
<organism evidence="1">
    <name type="scientific">uncultured Actinomycetospora sp</name>
    <dbReference type="NCBI Taxonomy" id="1135996"/>
    <lineage>
        <taxon>Bacteria</taxon>
        <taxon>Bacillati</taxon>
        <taxon>Actinomycetota</taxon>
        <taxon>Actinomycetes</taxon>
        <taxon>Pseudonocardiales</taxon>
        <taxon>Pseudonocardiaceae</taxon>
        <taxon>Actinomycetospora</taxon>
        <taxon>environmental samples</taxon>
    </lineage>
</organism>
<dbReference type="EMBL" id="CADCTH010000451">
    <property type="protein sequence ID" value="CAA9280191.1"/>
    <property type="molecule type" value="Genomic_DNA"/>
</dbReference>
<proteinExistence type="predicted"/>
<sequence>MTTIPGIGPNVRTDTNPLDLERLQVAARAVLAWLRGEGGSGLGAVRIQQITRHAEALAEAGGHTTPFTATRAHALTVRNELIVLATEQSLTFAVWFDDALGLGALRGGAITVDPAELPG</sequence>
<protein>
    <submittedName>
        <fullName evidence="1">Uncharacterized protein</fullName>
    </submittedName>
</protein>
<evidence type="ECO:0000313" key="1">
    <source>
        <dbReference type="EMBL" id="CAA9280191.1"/>
    </source>
</evidence>